<organism evidence="4 5">
    <name type="scientific">Pedobacter gandavensis</name>
    <dbReference type="NCBI Taxonomy" id="2679963"/>
    <lineage>
        <taxon>Bacteria</taxon>
        <taxon>Pseudomonadati</taxon>
        <taxon>Bacteroidota</taxon>
        <taxon>Sphingobacteriia</taxon>
        <taxon>Sphingobacteriales</taxon>
        <taxon>Sphingobacteriaceae</taxon>
        <taxon>Pedobacter</taxon>
    </lineage>
</organism>
<dbReference type="Pfam" id="PF04773">
    <property type="entry name" value="FecR"/>
    <property type="match status" value="1"/>
</dbReference>
<evidence type="ECO:0000313" key="5">
    <source>
        <dbReference type="Proteomes" id="UP000636110"/>
    </source>
</evidence>
<dbReference type="EMBL" id="WNXC01000001">
    <property type="protein sequence ID" value="MBB2148682.1"/>
    <property type="molecule type" value="Genomic_DNA"/>
</dbReference>
<keyword evidence="1" id="KW-1133">Transmembrane helix</keyword>
<feature type="transmembrane region" description="Helical" evidence="1">
    <location>
        <begin position="75"/>
        <end position="92"/>
    </location>
</feature>
<dbReference type="Gene3D" id="3.55.50.30">
    <property type="match status" value="1"/>
</dbReference>
<accession>A0ABR6ETT2</accession>
<dbReference type="PANTHER" id="PTHR30273">
    <property type="entry name" value="PERIPLASMIC SIGNAL SENSOR AND SIGMA FACTOR ACTIVATOR FECR-RELATED"/>
    <property type="match status" value="1"/>
</dbReference>
<dbReference type="InterPro" id="IPR012373">
    <property type="entry name" value="Ferrdict_sens_TM"/>
</dbReference>
<evidence type="ECO:0000259" key="2">
    <source>
        <dbReference type="Pfam" id="PF04773"/>
    </source>
</evidence>
<keyword evidence="1" id="KW-0472">Membrane</keyword>
<dbReference type="Proteomes" id="UP000636110">
    <property type="component" value="Unassembled WGS sequence"/>
</dbReference>
<dbReference type="InterPro" id="IPR006860">
    <property type="entry name" value="FecR"/>
</dbReference>
<proteinExistence type="predicted"/>
<evidence type="ECO:0000313" key="4">
    <source>
        <dbReference type="EMBL" id="MBB2148682.1"/>
    </source>
</evidence>
<feature type="domain" description="Protein FecR C-terminal" evidence="3">
    <location>
        <begin position="256"/>
        <end position="321"/>
    </location>
</feature>
<keyword evidence="5" id="KW-1185">Reference proteome</keyword>
<dbReference type="PIRSF" id="PIRSF018266">
    <property type="entry name" value="FecR"/>
    <property type="match status" value="1"/>
</dbReference>
<evidence type="ECO:0000259" key="3">
    <source>
        <dbReference type="Pfam" id="PF16344"/>
    </source>
</evidence>
<dbReference type="Gene3D" id="2.60.120.1440">
    <property type="match status" value="1"/>
</dbReference>
<comment type="caution">
    <text evidence="4">The sequence shown here is derived from an EMBL/GenBank/DDBJ whole genome shotgun (WGS) entry which is preliminary data.</text>
</comment>
<reference evidence="4 5" key="1">
    <citation type="submission" date="2019-11" db="EMBL/GenBank/DDBJ databases">
        <title>Description of Pedobacter sp. LMG 31462T.</title>
        <authorList>
            <person name="Carlier A."/>
            <person name="Qi S."/>
            <person name="Vandamme P."/>
        </authorList>
    </citation>
    <scope>NUCLEOTIDE SEQUENCE [LARGE SCALE GENOMIC DNA]</scope>
    <source>
        <strain evidence="4 5">LMG 31462</strain>
    </source>
</reference>
<gene>
    <name evidence="4" type="ORF">GM920_07135</name>
</gene>
<evidence type="ECO:0000256" key="1">
    <source>
        <dbReference type="SAM" id="Phobius"/>
    </source>
</evidence>
<protein>
    <submittedName>
        <fullName evidence="4">DUF4974 domain-containing protein</fullName>
    </submittedName>
</protein>
<feature type="domain" description="FecR protein" evidence="2">
    <location>
        <begin position="110"/>
        <end position="209"/>
    </location>
</feature>
<dbReference type="RefSeq" id="WP_182954895.1">
    <property type="nucleotide sequence ID" value="NZ_WNXC01000001.1"/>
</dbReference>
<sequence length="322" mass="36372">MESQEFKDILKRFSENKLTSAEKLNLERWYESYDAEEFSGFQDEADANRIKAEMFAVIAPEQETALHRLANWRKIISYAAAAVLLITVGVLFKAKEIGDKTKDLPSYVLYSTKASESKKLTLTDGSIVHLSPSSEFRIAKRFDKQASRTVFLKKGTAFFEVAKDPGRPFLVYSGEIVTKVLGTKFKVSNYTATKGAAAIEVSVTEGKVQVATQKNVLAQLLPGKKLNYNLRSHAWKQADFGLAENSQWHELSTELNQGSFEEVARIVKLYYGVSLSSKDPNVASYQYNIQMRSTHTLSQTLKIICSIHHKKYRRTENGIIIY</sequence>
<keyword evidence="1" id="KW-0812">Transmembrane</keyword>
<name>A0ABR6ETT2_9SPHI</name>
<dbReference type="Pfam" id="PF16344">
    <property type="entry name" value="FecR_C"/>
    <property type="match status" value="1"/>
</dbReference>
<dbReference type="PANTHER" id="PTHR30273:SF2">
    <property type="entry name" value="PROTEIN FECR"/>
    <property type="match status" value="1"/>
</dbReference>
<dbReference type="InterPro" id="IPR032508">
    <property type="entry name" value="FecR_C"/>
</dbReference>